<feature type="domain" description="Endonuclease/exonuclease/phosphatase" evidence="2">
    <location>
        <begin position="16"/>
        <end position="97"/>
    </location>
</feature>
<reference evidence="3" key="1">
    <citation type="submission" date="2020-07" db="EMBL/GenBank/DDBJ databases">
        <title>The High-quality genome of the commercially important snow crab, Chionoecetes opilio.</title>
        <authorList>
            <person name="Jeong J.-H."/>
            <person name="Ryu S."/>
        </authorList>
    </citation>
    <scope>NUCLEOTIDE SEQUENCE</scope>
    <source>
        <strain evidence="3">MADBK_172401_WGS</strain>
        <tissue evidence="3">Digestive gland</tissue>
    </source>
</reference>
<dbReference type="PANTHER" id="PTHR33273:SF4">
    <property type="entry name" value="ENDONUCLEASE_EXONUCLEASE_PHOSPHATASE DOMAIN-CONTAINING PROTEIN"/>
    <property type="match status" value="1"/>
</dbReference>
<comment type="caution">
    <text evidence="3">The sequence shown here is derived from an EMBL/GenBank/DDBJ whole genome shotgun (WGS) entry which is preliminary data.</text>
</comment>
<name>A0A8J4YB19_CHIOP</name>
<dbReference type="InterPro" id="IPR005135">
    <property type="entry name" value="Endo/exonuclease/phosphatase"/>
</dbReference>
<dbReference type="AlphaFoldDB" id="A0A8J4YB19"/>
<dbReference type="InterPro" id="IPR036691">
    <property type="entry name" value="Endo/exonu/phosph_ase_sf"/>
</dbReference>
<feature type="region of interest" description="Disordered" evidence="1">
    <location>
        <begin position="253"/>
        <end position="272"/>
    </location>
</feature>
<keyword evidence="4" id="KW-1185">Reference proteome</keyword>
<accession>A0A8J4YB19</accession>
<evidence type="ECO:0000313" key="4">
    <source>
        <dbReference type="Proteomes" id="UP000770661"/>
    </source>
</evidence>
<sequence length="337" mass="38110">MTGLVVTWEYAGPTRSLLVAGDFNAHHPILQSVSATNRTGRHLAVLLEEVPHIHLLNTGEPTHVRGGRLDLTLVSGDLAAGASWQVHPTLTSDHYATLTTLIASPPIPPRPLPRWNIKRADWGKFHASLDEWWVTYEPPDDLHQQERDLTAALQRAADAAIPKCSPGRRHRPDWWFYNEDVREHNHRVNLHRKLYKRQPNPTNLRLLQDVVTRARQVSQRAREAKWLEWCASFNQTPPRPAVEECQDGFRCRPAPTGRPPHTHPERRRDSSACLPRVAPAPNFLLAHATSSNSFDNTASRLSGKREGNLTWRTTSSLARNCRRRGKKGATQLQGRTA</sequence>
<gene>
    <name evidence="3" type="ORF">GWK47_041812</name>
</gene>
<dbReference type="GO" id="GO:0003824">
    <property type="term" value="F:catalytic activity"/>
    <property type="evidence" value="ECO:0007669"/>
    <property type="project" value="InterPro"/>
</dbReference>
<dbReference type="Pfam" id="PF14529">
    <property type="entry name" value="Exo_endo_phos_2"/>
    <property type="match status" value="1"/>
</dbReference>
<dbReference type="PANTHER" id="PTHR33273">
    <property type="entry name" value="DOMAIN-CONTAINING PROTEIN, PUTATIVE-RELATED"/>
    <property type="match status" value="1"/>
</dbReference>
<dbReference type="Proteomes" id="UP000770661">
    <property type="component" value="Unassembled WGS sequence"/>
</dbReference>
<dbReference type="EMBL" id="JACEEZ010007632">
    <property type="protein sequence ID" value="KAG0723862.1"/>
    <property type="molecule type" value="Genomic_DNA"/>
</dbReference>
<evidence type="ECO:0000256" key="1">
    <source>
        <dbReference type="SAM" id="MobiDB-lite"/>
    </source>
</evidence>
<organism evidence="3 4">
    <name type="scientific">Chionoecetes opilio</name>
    <name type="common">Atlantic snow crab</name>
    <name type="synonym">Cancer opilio</name>
    <dbReference type="NCBI Taxonomy" id="41210"/>
    <lineage>
        <taxon>Eukaryota</taxon>
        <taxon>Metazoa</taxon>
        <taxon>Ecdysozoa</taxon>
        <taxon>Arthropoda</taxon>
        <taxon>Crustacea</taxon>
        <taxon>Multicrustacea</taxon>
        <taxon>Malacostraca</taxon>
        <taxon>Eumalacostraca</taxon>
        <taxon>Eucarida</taxon>
        <taxon>Decapoda</taxon>
        <taxon>Pleocyemata</taxon>
        <taxon>Brachyura</taxon>
        <taxon>Eubrachyura</taxon>
        <taxon>Majoidea</taxon>
        <taxon>Majidae</taxon>
        <taxon>Chionoecetes</taxon>
    </lineage>
</organism>
<proteinExistence type="predicted"/>
<dbReference type="OrthoDB" id="6379737at2759"/>
<evidence type="ECO:0000259" key="2">
    <source>
        <dbReference type="Pfam" id="PF14529"/>
    </source>
</evidence>
<evidence type="ECO:0000313" key="3">
    <source>
        <dbReference type="EMBL" id="KAG0723862.1"/>
    </source>
</evidence>
<protein>
    <recommendedName>
        <fullName evidence="2">Endonuclease/exonuclease/phosphatase domain-containing protein</fullName>
    </recommendedName>
</protein>
<feature type="region of interest" description="Disordered" evidence="1">
    <location>
        <begin position="293"/>
        <end position="315"/>
    </location>
</feature>
<dbReference type="Gene3D" id="3.60.10.10">
    <property type="entry name" value="Endonuclease/exonuclease/phosphatase"/>
    <property type="match status" value="1"/>
</dbReference>
<dbReference type="SUPFAM" id="SSF56219">
    <property type="entry name" value="DNase I-like"/>
    <property type="match status" value="1"/>
</dbReference>